<gene>
    <name evidence="5" type="ORF">HYY20_06620</name>
</gene>
<evidence type="ECO:0000259" key="4">
    <source>
        <dbReference type="Pfam" id="PF21117"/>
    </source>
</evidence>
<feature type="region of interest" description="Disordered" evidence="1">
    <location>
        <begin position="440"/>
        <end position="463"/>
    </location>
</feature>
<feature type="domain" description="MRB1590-like C-terminal" evidence="4">
    <location>
        <begin position="469"/>
        <end position="567"/>
    </location>
</feature>
<dbReference type="SUPFAM" id="SSF52540">
    <property type="entry name" value="P-loop containing nucleoside triphosphate hydrolases"/>
    <property type="match status" value="1"/>
</dbReference>
<comment type="caution">
    <text evidence="5">The sequence shown here is derived from an EMBL/GenBank/DDBJ whole genome shotgun (WGS) entry which is preliminary data.</text>
</comment>
<feature type="domain" description="ATPase of the ABC class N-terminal" evidence="3">
    <location>
        <begin position="6"/>
        <end position="165"/>
    </location>
</feature>
<dbReference type="PANTHER" id="PTHR38149">
    <property type="entry name" value="ATPASE"/>
    <property type="match status" value="1"/>
</dbReference>
<accession>A0A932FWI7</accession>
<dbReference type="InterPro" id="IPR046833">
    <property type="entry name" value="ABC_N"/>
</dbReference>
<dbReference type="Pfam" id="PF20446">
    <property type="entry name" value="ABC_N"/>
    <property type="match status" value="1"/>
</dbReference>
<dbReference type="InterPro" id="IPR027417">
    <property type="entry name" value="P-loop_NTPase"/>
</dbReference>
<sequence length="580" mass="64004">MPTGTDLQRILNRIDGRGYKAYKEIEGTYEMGPFVLLIDHVQGDPFAAPSRVRVRVPQKVAGFPSALFSNPSRRVALEDFLTRAFGGAVREEVQGRRGTGKSGLVAIDIPGQEVLPRTSMRVDAQAVEARFVVGLPAAGRTVLGRQAIEIFTQEIPALVSRSLYHKSLDPQWLLRHVQVVEDQDALRALLPAHRLVAFLAHGALLPRHSGVDDRPLSRGAVLLQSPPEMEVTLEAPNAGPIRGMGIPEGITLIGGGGFHGKSTLLQALERGVYNHIPGDGREYVVTRADAVKIRAEDGRYVEKVDISPFINHLPFGQDTVHFSTENASGSTSQAANIMEALEVGCRLLLIDEDTSATNFMIRDVRMQRLVSKEKEPITPFIDKVEPLYRDLGVSTILVMGGSGDYFDVAHRVIVMDEYRPRDVTHRVREILAELPTSRRPEGGDHFGPIRRRRPLPEGFDPSRGRREVKIDAKGLRTILFGEEAIDLSSVEQLVDPSQTRAIGQLIYHYSQHWVRSGPDLSGGLRRLFQQVAEQGLESTLPFPSGNYALPRLYEVAAAVNRLRTLRVASLDPSRNPPSGN</sequence>
<evidence type="ECO:0000259" key="3">
    <source>
        <dbReference type="Pfam" id="PF20446"/>
    </source>
</evidence>
<dbReference type="AlphaFoldDB" id="A0A932FWI7"/>
<dbReference type="InterPro" id="IPR019195">
    <property type="entry name" value="ABC_ATPase_put"/>
</dbReference>
<dbReference type="InterPro" id="IPR049069">
    <property type="entry name" value="MRB1590-like_C"/>
</dbReference>
<evidence type="ECO:0000259" key="2">
    <source>
        <dbReference type="Pfam" id="PF09818"/>
    </source>
</evidence>
<evidence type="ECO:0000313" key="6">
    <source>
        <dbReference type="Proteomes" id="UP000769766"/>
    </source>
</evidence>
<reference evidence="5" key="1">
    <citation type="submission" date="2020-07" db="EMBL/GenBank/DDBJ databases">
        <title>Huge and variable diversity of episymbiotic CPR bacteria and DPANN archaea in groundwater ecosystems.</title>
        <authorList>
            <person name="He C.Y."/>
            <person name="Keren R."/>
            <person name="Whittaker M."/>
            <person name="Farag I.F."/>
            <person name="Doudna J."/>
            <person name="Cate J.H.D."/>
            <person name="Banfield J.F."/>
        </authorList>
    </citation>
    <scope>NUCLEOTIDE SEQUENCE</scope>
    <source>
        <strain evidence="5">NC_groundwater_672_Ag_B-0.1um_62_36</strain>
    </source>
</reference>
<proteinExistence type="predicted"/>
<dbReference type="PANTHER" id="PTHR38149:SF1">
    <property type="entry name" value="ATPASE"/>
    <property type="match status" value="1"/>
</dbReference>
<dbReference type="Pfam" id="PF09818">
    <property type="entry name" value="ABC_ATPase"/>
    <property type="match status" value="1"/>
</dbReference>
<feature type="domain" description="ATPase of the ABC class C-terminal" evidence="2">
    <location>
        <begin position="173"/>
        <end position="451"/>
    </location>
</feature>
<dbReference type="CDD" id="cd00882">
    <property type="entry name" value="Ras_like_GTPase"/>
    <property type="match status" value="1"/>
</dbReference>
<dbReference type="EMBL" id="JACPRF010000200">
    <property type="protein sequence ID" value="MBI2876538.1"/>
    <property type="molecule type" value="Genomic_DNA"/>
</dbReference>
<dbReference type="Proteomes" id="UP000769766">
    <property type="component" value="Unassembled WGS sequence"/>
</dbReference>
<organism evidence="5 6">
    <name type="scientific">Tectimicrobiota bacterium</name>
    <dbReference type="NCBI Taxonomy" id="2528274"/>
    <lineage>
        <taxon>Bacteria</taxon>
        <taxon>Pseudomonadati</taxon>
        <taxon>Nitrospinota/Tectimicrobiota group</taxon>
        <taxon>Candidatus Tectimicrobiota</taxon>
    </lineage>
</organism>
<protein>
    <submittedName>
        <fullName evidence="5">ABC-ATPase domain-containing protein</fullName>
    </submittedName>
</protein>
<evidence type="ECO:0000313" key="5">
    <source>
        <dbReference type="EMBL" id="MBI2876538.1"/>
    </source>
</evidence>
<dbReference type="InterPro" id="IPR046834">
    <property type="entry name" value="ABC_ATPase_C"/>
</dbReference>
<name>A0A932FWI7_UNCTE</name>
<dbReference type="Pfam" id="PF21117">
    <property type="entry name" value="MRB1590_C"/>
    <property type="match status" value="1"/>
</dbReference>
<evidence type="ECO:0000256" key="1">
    <source>
        <dbReference type="SAM" id="MobiDB-lite"/>
    </source>
</evidence>